<dbReference type="RefSeq" id="WP_380318806.1">
    <property type="nucleotide sequence ID" value="NZ_JBHYPW010000007.1"/>
</dbReference>
<dbReference type="Proteomes" id="UP001599542">
    <property type="component" value="Unassembled WGS sequence"/>
</dbReference>
<reference evidence="1 2" key="1">
    <citation type="submission" date="2024-09" db="EMBL/GenBank/DDBJ databases">
        <title>The Natural Products Discovery Center: Release of the First 8490 Sequenced Strains for Exploring Actinobacteria Biosynthetic Diversity.</title>
        <authorList>
            <person name="Kalkreuter E."/>
            <person name="Kautsar S.A."/>
            <person name="Yang D."/>
            <person name="Bader C.D."/>
            <person name="Teijaro C.N."/>
            <person name="Fluegel L."/>
            <person name="Davis C.M."/>
            <person name="Simpson J.R."/>
            <person name="Lauterbach L."/>
            <person name="Steele A.D."/>
            <person name="Gui C."/>
            <person name="Meng S."/>
            <person name="Li G."/>
            <person name="Viehrig K."/>
            <person name="Ye F."/>
            <person name="Su P."/>
            <person name="Kiefer A.F."/>
            <person name="Nichols A."/>
            <person name="Cepeda A.J."/>
            <person name="Yan W."/>
            <person name="Fan B."/>
            <person name="Jiang Y."/>
            <person name="Adhikari A."/>
            <person name="Zheng C.-J."/>
            <person name="Schuster L."/>
            <person name="Cowan T.M."/>
            <person name="Smanski M.J."/>
            <person name="Chevrette M.G."/>
            <person name="De Carvalho L.P.S."/>
            <person name="Shen B."/>
        </authorList>
    </citation>
    <scope>NUCLEOTIDE SEQUENCE [LARGE SCALE GENOMIC DNA]</scope>
    <source>
        <strain evidence="1 2">NPDC058753</strain>
    </source>
</reference>
<evidence type="ECO:0000313" key="2">
    <source>
        <dbReference type="Proteomes" id="UP001599542"/>
    </source>
</evidence>
<dbReference type="EMBL" id="JBHYPX010000055">
    <property type="protein sequence ID" value="MFE1355149.1"/>
    <property type="molecule type" value="Genomic_DNA"/>
</dbReference>
<keyword evidence="2" id="KW-1185">Reference proteome</keyword>
<proteinExistence type="predicted"/>
<accession>A0ABW6GR93</accession>
<name>A0ABW6GR93_9ACTN</name>
<comment type="caution">
    <text evidence="1">The sequence shown here is derived from an EMBL/GenBank/DDBJ whole genome shotgun (WGS) entry which is preliminary data.</text>
</comment>
<protein>
    <submittedName>
        <fullName evidence="1">Uncharacterized protein</fullName>
    </submittedName>
</protein>
<gene>
    <name evidence="1" type="ORF">ACFW6T_24470</name>
</gene>
<evidence type="ECO:0000313" key="1">
    <source>
        <dbReference type="EMBL" id="MFE1355149.1"/>
    </source>
</evidence>
<organism evidence="1 2">
    <name type="scientific">Kitasatospora phosalacinea</name>
    <dbReference type="NCBI Taxonomy" id="2065"/>
    <lineage>
        <taxon>Bacteria</taxon>
        <taxon>Bacillati</taxon>
        <taxon>Actinomycetota</taxon>
        <taxon>Actinomycetes</taxon>
        <taxon>Kitasatosporales</taxon>
        <taxon>Streptomycetaceae</taxon>
        <taxon>Kitasatospora</taxon>
    </lineage>
</organism>
<sequence>MTIIRAAGRDRCRRYGTEAFVCLQLRRAARCSVETGAVLAFC</sequence>